<accession>A0AAW7X996</accession>
<dbReference type="Pfam" id="PF03706">
    <property type="entry name" value="LPG_synthase_TM"/>
    <property type="match status" value="1"/>
</dbReference>
<protein>
    <submittedName>
        <fullName evidence="7">Lysylphosphatidylglycerol synthase transmembrane domain-containing protein</fullName>
    </submittedName>
</protein>
<dbReference type="Proteomes" id="UP001169760">
    <property type="component" value="Unassembled WGS sequence"/>
</dbReference>
<dbReference type="GO" id="GO:0005886">
    <property type="term" value="C:plasma membrane"/>
    <property type="evidence" value="ECO:0007669"/>
    <property type="project" value="UniProtKB-SubCell"/>
</dbReference>
<gene>
    <name evidence="7" type="ORF">Q4521_16815</name>
</gene>
<organism evidence="7 8">
    <name type="scientific">Saccharophagus degradans</name>
    <dbReference type="NCBI Taxonomy" id="86304"/>
    <lineage>
        <taxon>Bacteria</taxon>
        <taxon>Pseudomonadati</taxon>
        <taxon>Pseudomonadota</taxon>
        <taxon>Gammaproteobacteria</taxon>
        <taxon>Cellvibrionales</taxon>
        <taxon>Cellvibrionaceae</taxon>
        <taxon>Saccharophagus</taxon>
    </lineage>
</organism>
<name>A0AAW7X996_9GAMM</name>
<evidence type="ECO:0000256" key="4">
    <source>
        <dbReference type="ARBA" id="ARBA00022989"/>
    </source>
</evidence>
<evidence type="ECO:0000256" key="2">
    <source>
        <dbReference type="ARBA" id="ARBA00022475"/>
    </source>
</evidence>
<sequence>MSRSILILILKAIIAIGFVVALFAWLAAHYQMSDLTEQWLRLPGSLVVMASLMIIASHVIRAMRVHFAYSLVCPQPLARVLSVSLVHNTVSFLLPMRLGEAALPVLSKQQLDVDIKYSTATLVLIRLFDAHVLLCLLCFFAGGLFLEGAAWIAPIVLVAGLPVFIYLLRAISHRVPKIAFAKPLFASHPNWLRLYAYTIAIWVIKLFALAMLAATLGNLPIDHAWIATIIADGSALSPLTGLANAGTFQAAFSLPLLPLGYNAQQLVLIAVNVHVFIFIINMLAGISGFIGLRSRATPPTSHS</sequence>
<evidence type="ECO:0000256" key="1">
    <source>
        <dbReference type="ARBA" id="ARBA00004651"/>
    </source>
</evidence>
<feature type="transmembrane region" description="Helical" evidence="6">
    <location>
        <begin position="151"/>
        <end position="171"/>
    </location>
</feature>
<evidence type="ECO:0000313" key="7">
    <source>
        <dbReference type="EMBL" id="MDO6424150.1"/>
    </source>
</evidence>
<evidence type="ECO:0000256" key="3">
    <source>
        <dbReference type="ARBA" id="ARBA00022692"/>
    </source>
</evidence>
<feature type="transmembrane region" description="Helical" evidence="6">
    <location>
        <begin position="7"/>
        <end position="28"/>
    </location>
</feature>
<evidence type="ECO:0000256" key="6">
    <source>
        <dbReference type="SAM" id="Phobius"/>
    </source>
</evidence>
<feature type="transmembrane region" description="Helical" evidence="6">
    <location>
        <begin position="266"/>
        <end position="292"/>
    </location>
</feature>
<feature type="transmembrane region" description="Helical" evidence="6">
    <location>
        <begin position="192"/>
        <end position="214"/>
    </location>
</feature>
<comment type="caution">
    <text evidence="7">The sequence shown here is derived from an EMBL/GenBank/DDBJ whole genome shotgun (WGS) entry which is preliminary data.</text>
</comment>
<keyword evidence="4 6" id="KW-1133">Transmembrane helix</keyword>
<proteinExistence type="predicted"/>
<keyword evidence="3 6" id="KW-0812">Transmembrane</keyword>
<evidence type="ECO:0000313" key="8">
    <source>
        <dbReference type="Proteomes" id="UP001169760"/>
    </source>
</evidence>
<comment type="subcellular location">
    <subcellularLocation>
        <location evidence="1">Cell membrane</location>
        <topology evidence="1">Multi-pass membrane protein</topology>
    </subcellularLocation>
</comment>
<dbReference type="InterPro" id="IPR022791">
    <property type="entry name" value="L-PG_synthase/AglD"/>
</dbReference>
<dbReference type="EMBL" id="JAUOPB010000013">
    <property type="protein sequence ID" value="MDO6424150.1"/>
    <property type="molecule type" value="Genomic_DNA"/>
</dbReference>
<keyword evidence="5 6" id="KW-0472">Membrane</keyword>
<feature type="transmembrane region" description="Helical" evidence="6">
    <location>
        <begin position="40"/>
        <end position="60"/>
    </location>
</feature>
<keyword evidence="2" id="KW-1003">Cell membrane</keyword>
<feature type="transmembrane region" description="Helical" evidence="6">
    <location>
        <begin position="123"/>
        <end position="145"/>
    </location>
</feature>
<dbReference type="AlphaFoldDB" id="A0AAW7X996"/>
<evidence type="ECO:0000256" key="5">
    <source>
        <dbReference type="ARBA" id="ARBA00023136"/>
    </source>
</evidence>
<reference evidence="7" key="1">
    <citation type="submission" date="2023-07" db="EMBL/GenBank/DDBJ databases">
        <title>Genome content predicts the carbon catabolic preferences of heterotrophic bacteria.</title>
        <authorList>
            <person name="Gralka M."/>
        </authorList>
    </citation>
    <scope>NUCLEOTIDE SEQUENCE</scope>
    <source>
        <strain evidence="7">I3M17_2</strain>
    </source>
</reference>
<dbReference type="RefSeq" id="WP_303493585.1">
    <property type="nucleotide sequence ID" value="NZ_JAUOPB010000013.1"/>
</dbReference>